<proteinExistence type="predicted"/>
<dbReference type="OrthoDB" id="412584at2759"/>
<feature type="region of interest" description="Disordered" evidence="1">
    <location>
        <begin position="1"/>
        <end position="20"/>
    </location>
</feature>
<dbReference type="STRING" id="133385.A0A2T9YJ37"/>
<name>A0A2T9YJ37_9FUNG</name>
<dbReference type="Gene3D" id="1.10.340.70">
    <property type="match status" value="1"/>
</dbReference>
<evidence type="ECO:0000256" key="1">
    <source>
        <dbReference type="SAM" id="MobiDB-lite"/>
    </source>
</evidence>
<dbReference type="InterPro" id="IPR041588">
    <property type="entry name" value="Integrase_H2C2"/>
</dbReference>
<sequence length="344" mass="40045">MSNLKLKSREKQKKEFTETESNKIPRYENIVSIRSDATTCFIAKKPVQELNIETKRVARIITTVVDRKYLNINTKAITSLEIDNKVIKIELLVFPLKGIGIILGYGWWKKVNLISNYESNPWEAIYGKRKLTIYGLPENKNETYASGFAIGAFFSQEEDGQLYPVSIMWEQYCECGMIVHMDHKTLTGVFKKQNEANIPTDALSRRENLNNMEVQEWPLLIKALLQNKPIPFNLPTEIQTKINRNKNKFIVKNNLLHRIINEKKTVPYVGINSKKELIKAYHCSMAHMELASVYSIMRMRHWWPKMKDDILKIIMSCSRRQIQEKTKGSVAPLHPLSFSRKRIL</sequence>
<evidence type="ECO:0000259" key="2">
    <source>
        <dbReference type="Pfam" id="PF17921"/>
    </source>
</evidence>
<dbReference type="AlphaFoldDB" id="A0A2T9YJ37"/>
<comment type="caution">
    <text evidence="3">The sequence shown here is derived from an EMBL/GenBank/DDBJ whole genome shotgun (WGS) entry which is preliminary data.</text>
</comment>
<evidence type="ECO:0000313" key="4">
    <source>
        <dbReference type="Proteomes" id="UP000245383"/>
    </source>
</evidence>
<dbReference type="Pfam" id="PF08284">
    <property type="entry name" value="RVP_2"/>
    <property type="match status" value="1"/>
</dbReference>
<feature type="domain" description="Integrase zinc-binding" evidence="2">
    <location>
        <begin position="273"/>
        <end position="321"/>
    </location>
</feature>
<protein>
    <recommendedName>
        <fullName evidence="2">Integrase zinc-binding domain-containing protein</fullName>
    </recommendedName>
</protein>
<gene>
    <name evidence="3" type="ORF">BB561_003882</name>
</gene>
<dbReference type="Proteomes" id="UP000245383">
    <property type="component" value="Unassembled WGS sequence"/>
</dbReference>
<reference evidence="3 4" key="1">
    <citation type="journal article" date="2018" name="MBio">
        <title>Comparative Genomics Reveals the Core Gene Toolbox for the Fungus-Insect Symbiosis.</title>
        <authorList>
            <person name="Wang Y."/>
            <person name="Stata M."/>
            <person name="Wang W."/>
            <person name="Stajich J.E."/>
            <person name="White M.M."/>
            <person name="Moncalvo J.M."/>
        </authorList>
    </citation>
    <scope>NUCLEOTIDE SEQUENCE [LARGE SCALE GENOMIC DNA]</scope>
    <source>
        <strain evidence="3 4">SWE-8-4</strain>
    </source>
</reference>
<evidence type="ECO:0000313" key="3">
    <source>
        <dbReference type="EMBL" id="PVU92341.1"/>
    </source>
</evidence>
<dbReference type="Pfam" id="PF17921">
    <property type="entry name" value="Integrase_H2C2"/>
    <property type="match status" value="1"/>
</dbReference>
<dbReference type="EMBL" id="MBFR01000165">
    <property type="protein sequence ID" value="PVU92341.1"/>
    <property type="molecule type" value="Genomic_DNA"/>
</dbReference>
<dbReference type="InterPro" id="IPR021109">
    <property type="entry name" value="Peptidase_aspartic_dom_sf"/>
</dbReference>
<dbReference type="Gene3D" id="2.40.70.10">
    <property type="entry name" value="Acid Proteases"/>
    <property type="match status" value="1"/>
</dbReference>
<organism evidence="3 4">
    <name type="scientific">Smittium simulii</name>
    <dbReference type="NCBI Taxonomy" id="133385"/>
    <lineage>
        <taxon>Eukaryota</taxon>
        <taxon>Fungi</taxon>
        <taxon>Fungi incertae sedis</taxon>
        <taxon>Zoopagomycota</taxon>
        <taxon>Kickxellomycotina</taxon>
        <taxon>Harpellomycetes</taxon>
        <taxon>Harpellales</taxon>
        <taxon>Legeriomycetaceae</taxon>
        <taxon>Smittium</taxon>
    </lineage>
</organism>
<feature type="compositionally biased region" description="Basic and acidic residues" evidence="1">
    <location>
        <begin position="7"/>
        <end position="20"/>
    </location>
</feature>
<keyword evidence="4" id="KW-1185">Reference proteome</keyword>
<accession>A0A2T9YJ37</accession>